<dbReference type="InterPro" id="IPR056823">
    <property type="entry name" value="TEN-like_YD-shell"/>
</dbReference>
<keyword evidence="3" id="KW-0732">Signal</keyword>
<dbReference type="EMBL" id="SMKU01000097">
    <property type="protein sequence ID" value="TDD84804.1"/>
    <property type="molecule type" value="Genomic_DNA"/>
</dbReference>
<dbReference type="InterPro" id="IPR031325">
    <property type="entry name" value="RHS_repeat"/>
</dbReference>
<feature type="compositionally biased region" description="Polar residues" evidence="2">
    <location>
        <begin position="1262"/>
        <end position="1276"/>
    </location>
</feature>
<keyword evidence="1" id="KW-0677">Repeat</keyword>
<dbReference type="Pfam" id="PF25023">
    <property type="entry name" value="TEN_YD-shell"/>
    <property type="match status" value="1"/>
</dbReference>
<feature type="region of interest" description="Disordered" evidence="2">
    <location>
        <begin position="1886"/>
        <end position="1944"/>
    </location>
</feature>
<evidence type="ECO:0000313" key="6">
    <source>
        <dbReference type="Proteomes" id="UP000294513"/>
    </source>
</evidence>
<evidence type="ECO:0000313" key="5">
    <source>
        <dbReference type="EMBL" id="TDD84804.1"/>
    </source>
</evidence>
<evidence type="ECO:0000256" key="3">
    <source>
        <dbReference type="SAM" id="SignalP"/>
    </source>
</evidence>
<evidence type="ECO:0000256" key="2">
    <source>
        <dbReference type="SAM" id="MobiDB-lite"/>
    </source>
</evidence>
<feature type="region of interest" description="Disordered" evidence="2">
    <location>
        <begin position="396"/>
        <end position="415"/>
    </location>
</feature>
<accession>A0A4R5BLQ6</accession>
<keyword evidence="6" id="KW-1185">Reference proteome</keyword>
<dbReference type="InterPro" id="IPR006530">
    <property type="entry name" value="YD"/>
</dbReference>
<name>A0A4R5BLQ6_9ACTN</name>
<proteinExistence type="predicted"/>
<feature type="signal peptide" evidence="3">
    <location>
        <begin position="1"/>
        <end position="39"/>
    </location>
</feature>
<dbReference type="PANTHER" id="PTHR32305">
    <property type="match status" value="1"/>
</dbReference>
<feature type="region of interest" description="Disordered" evidence="2">
    <location>
        <begin position="35"/>
        <end position="97"/>
    </location>
</feature>
<protein>
    <submittedName>
        <fullName evidence="5">DUF4258 domain-containing protein</fullName>
    </submittedName>
</protein>
<comment type="caution">
    <text evidence="5">The sequence shown here is derived from an EMBL/GenBank/DDBJ whole genome shotgun (WGS) entry which is preliminary data.</text>
</comment>
<dbReference type="Pfam" id="PF07591">
    <property type="entry name" value="PT-HINT"/>
    <property type="match status" value="1"/>
</dbReference>
<dbReference type="InterPro" id="IPR022385">
    <property type="entry name" value="Rhs_assc_core"/>
</dbReference>
<dbReference type="OrthoDB" id="291011at2"/>
<dbReference type="Gene3D" id="2.180.10.10">
    <property type="entry name" value="RHS repeat-associated core"/>
    <property type="match status" value="2"/>
</dbReference>
<dbReference type="SMART" id="SM00306">
    <property type="entry name" value="HintN"/>
    <property type="match status" value="1"/>
</dbReference>
<dbReference type="Proteomes" id="UP000294513">
    <property type="component" value="Unassembled WGS sequence"/>
</dbReference>
<evidence type="ECO:0000259" key="4">
    <source>
        <dbReference type="SMART" id="SM00306"/>
    </source>
</evidence>
<dbReference type="RefSeq" id="WP_131895237.1">
    <property type="nucleotide sequence ID" value="NZ_SMKU01000097.1"/>
</dbReference>
<evidence type="ECO:0000256" key="1">
    <source>
        <dbReference type="ARBA" id="ARBA00022737"/>
    </source>
</evidence>
<dbReference type="NCBIfam" id="TIGR03696">
    <property type="entry name" value="Rhs_assc_core"/>
    <property type="match status" value="1"/>
</dbReference>
<feature type="compositionally biased region" description="Basic and acidic residues" evidence="2">
    <location>
        <begin position="48"/>
        <end position="67"/>
    </location>
</feature>
<dbReference type="InterPro" id="IPR036844">
    <property type="entry name" value="Hint_dom_sf"/>
</dbReference>
<reference evidence="5 6" key="1">
    <citation type="submission" date="2019-03" db="EMBL/GenBank/DDBJ databases">
        <title>Draft genome sequences of novel Actinobacteria.</title>
        <authorList>
            <person name="Sahin N."/>
            <person name="Ay H."/>
            <person name="Saygin H."/>
        </authorList>
    </citation>
    <scope>NUCLEOTIDE SEQUENCE [LARGE SCALE GENOMIC DNA]</scope>
    <source>
        <strain evidence="5 6">H3C3</strain>
    </source>
</reference>
<dbReference type="CDD" id="cd00081">
    <property type="entry name" value="Hint"/>
    <property type="match status" value="1"/>
</dbReference>
<dbReference type="SUPFAM" id="SSF51294">
    <property type="entry name" value="Hedgehog/intein (Hint) domain"/>
    <property type="match status" value="1"/>
</dbReference>
<dbReference type="Pfam" id="PF05593">
    <property type="entry name" value="RHS_repeat"/>
    <property type="match status" value="2"/>
</dbReference>
<feature type="compositionally biased region" description="Basic and acidic residues" evidence="2">
    <location>
        <begin position="1898"/>
        <end position="1944"/>
    </location>
</feature>
<feature type="domain" description="Hint" evidence="4">
    <location>
        <begin position="2035"/>
        <end position="2161"/>
    </location>
</feature>
<feature type="region of interest" description="Disordered" evidence="2">
    <location>
        <begin position="820"/>
        <end position="846"/>
    </location>
</feature>
<organism evidence="5 6">
    <name type="scientific">Actinomadura rubrisoli</name>
    <dbReference type="NCBI Taxonomy" id="2530368"/>
    <lineage>
        <taxon>Bacteria</taxon>
        <taxon>Bacillati</taxon>
        <taxon>Actinomycetota</taxon>
        <taxon>Actinomycetes</taxon>
        <taxon>Streptosporangiales</taxon>
        <taxon>Thermomonosporaceae</taxon>
        <taxon>Actinomadura</taxon>
    </lineage>
</organism>
<dbReference type="Pfam" id="PF14076">
    <property type="entry name" value="DUF4258"/>
    <property type="match status" value="1"/>
</dbReference>
<feature type="chain" id="PRO_5020977970" evidence="3">
    <location>
        <begin position="40"/>
        <end position="2270"/>
    </location>
</feature>
<feature type="region of interest" description="Disordered" evidence="2">
    <location>
        <begin position="905"/>
        <end position="928"/>
    </location>
</feature>
<dbReference type="InterPro" id="IPR025354">
    <property type="entry name" value="DUF4258"/>
</dbReference>
<dbReference type="Gene3D" id="2.170.16.10">
    <property type="entry name" value="Hedgehog/Intein (Hint) domain"/>
    <property type="match status" value="1"/>
</dbReference>
<feature type="region of interest" description="Disordered" evidence="2">
    <location>
        <begin position="1240"/>
        <end position="1289"/>
    </location>
</feature>
<sequence>MKTNRKRLLLDIRQPLRHLAAGVSVVMAMGLASAPAAQADPPHSKRPKVADQERTVKGRDLKVRPRTPDPATRSAPKPKASWPHSGTAEVTLTGKQAKRSGTVEGIVRAGHLPVALAAPGPAPKDTASKNAAARPALKGSAKVTVLDQATAHRAGVEGLVFTLVPDAKATAGRVGVRVDYSSFAQAFGGSYGTRLRLVQLPACALTTPAKPECRTSAPVTTANNGETKTLTADVETITPVSPTLTPMVLAAVAAPEGSLGDFKATKLEASATWAMSGNTGDFTWSYPMRVPPVPGGLSPKIQLGYSAQSVDGRTRNTNNQPSWAGEGFEFSPGFIERRYKSCEDDGVPNGPGGKPPGDLCWGYENAVVTWNGKGGELIKAADGTWRLKDDDGTRFERLTDPANNNGDEGDNGKEGEYWKVTTTDGTQYFFGRNHLPGSDSGGAETKSAWTVPVFGDDDGEPCHKASGFAASWCQQAWRWNLDMVLDPNGNAIAYYYQPEINHYGRNLNPADATQYTRGGYLKSIDYGLRSNNVVGTPAARVLFDTAERCIRTATFDCAESKISTNPDQWADVPWDMNCNVGTQCKDGHGSTSPTFWSRKRLIKVTTQINKGAGWPYRNVDSWALDHKWGADTDERDLLATEIQHIGLAGPTAAANIALPKVTFNHTPKANRLDQANDGLPAYTRYRVNKIFDESGGEIDIAYSGAECSRSALPTPETNTKRCSPSLSIVPGQPAPLTDWFHKYVTTSVSQVDRTGRAPDMVTKYEYLGGAAWHFDDDDGLTRERTKTWSQWRGYGQVRTVIGSAGTPAAQTDTFYLRGMDGDRKSPGGGTKSVTVSDGEGGTHTDHEAVTGFTLKAVTYDKPDGNVHTKTVTTPWRAKTAERQRSWGTTTANITDVAATRTWTAKDGGGWTETRTDTTYQATGPGTGRATMVNDLGDLARGDDDKCTRTEYADNAGAWMLSFASRVETVAVACTVTPDRSKHAISDARTYYDGKGLGEAPIKGQITEIEKIAEHDGSSASYVTGERTKYDTYGRPVQVTDAAGQTATTAYTDVAGLNTQVTSTTPPAKPDDPATTLKTVAQLDSAWGTVIAKIDQSNQGLRTDLEYDALGRLTKIWLPNRSTKDNPSFQYEYRVADGQIVAVTTKTLTASGGQRVSEIELFDGLLRSRQTQEPGPTGRLIADTFYDERGQTVKTYAAYPAAEEPKPELFGANTQGDVETQARTEYDGLGRKTIERLVTGNQASGSETEKWHTSYSYGGGNRISVTPPSGGTPTAQFTDARGQVTERRQYKVATPRGEYDATAYTYTPAGQLATVTDPSGNVFTTAYDLRGRSITTTDPDKGTTTFTYDDLDRLVSSTDARGTKVFTNYDGLGRKTAIHDGSPTGDILASWTYDTVAYGKGRPAASIRHTSNGDYTSRVDTYDKLGRTTVSSVTVPTSQGPLAGTYVFSTTYNLDDTIQKAGVPAAGGLPAEDLQTSYDDYLRPLTLTTGQTTYVGTTQYTPTGKPKLLELGATGKRTWNTQSWEYGTQRLAGSRTYREGIAGDDRNAAYHYTDAGAITSITDTSKAGIDNQCFTYDHLQRLTQAWTQGTGTACAADPTASLIGGPAPYWQTFTYDKAGNRTKEIRHGTGGLPDTVRAYTYSEPGHGNRLNSIAQTGAAGDRTDTYTYDATGNTSQITRSATPASNTQTLDWNTEGQLAKVTENGNATTFVYDADGNRLVRQDPAGATLYLPDGTELRAANGAATATGTRYYTYAGQTIAQRTTTGVTYLSGDHQDTAQIAVNATDLKTTVRRTTPFGAIRGLDDKATWPNDKGFVGGTQDPTGYTHLGAREYDPETGRFISLDSIFDPADPQSWNGYTYSDNNPVTLSDSSGLYACAKPSECQNITPRVSNDTPRGNWAEKNHPGSIWHGRELGARQVKETEDKEKEERTAESKRKQKELQDRLEDEWAKSIGRDDDNSDGVRLVCGYIGDVQGCVSSDVVARMVMWYFGVGEISNCLEHKESKSCLSAFINYALKWKLRGKKPGPGPKQLCRRGSSFTPGTMILMADGSYKPIEYLRVGDKVISTDPKTGKTKSESVLATITSKGDKNLVRITIDGQGPRPHWTVDNKPVHSNTTLRNIAHARSGILIATDSHPFWVGGNLNQWVKAADLEPGMWLRTRAGTYVQVKATKVTTAHRQRVHNLTIAEHHTYYVSVGKTPVLVHNVPCVTSYSDHARRRMSQRGISEDMIEQTVRTGKKMKGKDPGTKKYKSNNLWVILNNEGKVVSVGRN</sequence>
<dbReference type="InterPro" id="IPR050708">
    <property type="entry name" value="T6SS_VgrG/RHS"/>
</dbReference>
<gene>
    <name evidence="5" type="ORF">E1298_19495</name>
</gene>
<dbReference type="PANTHER" id="PTHR32305:SF17">
    <property type="entry name" value="TRNA NUCLEASE WAPA"/>
    <property type="match status" value="1"/>
</dbReference>
<dbReference type="InterPro" id="IPR003587">
    <property type="entry name" value="Hint_dom_N"/>
</dbReference>
<dbReference type="NCBIfam" id="TIGR01643">
    <property type="entry name" value="YD_repeat_2x"/>
    <property type="match status" value="3"/>
</dbReference>